<proteinExistence type="predicted"/>
<sequence length="44" mass="5155">MQLVRRLSLLHRDYVPIKKYVQLAACYRTLSSGYPDARHFFLAG</sequence>
<keyword evidence="2" id="KW-1185">Reference proteome</keyword>
<comment type="caution">
    <text evidence="1">The sequence shown here is derived from an EMBL/GenBank/DDBJ whole genome shotgun (WGS) entry which is preliminary data.</text>
</comment>
<dbReference type="Proteomes" id="UP000005365">
    <property type="component" value="Unassembled WGS sequence"/>
</dbReference>
<name>C6M776_NEISI</name>
<accession>C6M776</accession>
<evidence type="ECO:0000313" key="1">
    <source>
        <dbReference type="EMBL" id="EET43799.1"/>
    </source>
</evidence>
<organism evidence="1 2">
    <name type="scientific">Neisseria sicca ATCC 29256</name>
    <dbReference type="NCBI Taxonomy" id="547045"/>
    <lineage>
        <taxon>Bacteria</taxon>
        <taxon>Pseudomonadati</taxon>
        <taxon>Pseudomonadota</taxon>
        <taxon>Betaproteobacteria</taxon>
        <taxon>Neisseriales</taxon>
        <taxon>Neisseriaceae</taxon>
        <taxon>Neisseria</taxon>
    </lineage>
</organism>
<dbReference type="AlphaFoldDB" id="C6M776"/>
<evidence type="ECO:0000313" key="2">
    <source>
        <dbReference type="Proteomes" id="UP000005365"/>
    </source>
</evidence>
<gene>
    <name evidence="1" type="ORF">NEISICOT_02383</name>
</gene>
<protein>
    <submittedName>
        <fullName evidence="1">Uncharacterized protein</fullName>
    </submittedName>
</protein>
<reference evidence="1" key="1">
    <citation type="submission" date="2009-07" db="EMBL/GenBank/DDBJ databases">
        <authorList>
            <person name="Weinstock G."/>
            <person name="Sodergren E."/>
            <person name="Clifton S."/>
            <person name="Fulton L."/>
            <person name="Fulton B."/>
            <person name="Courtney L."/>
            <person name="Fronick C."/>
            <person name="Harrison M."/>
            <person name="Strong C."/>
            <person name="Farmer C."/>
            <person name="Delahaunty K."/>
            <person name="Markovic C."/>
            <person name="Hall O."/>
            <person name="Minx P."/>
            <person name="Tomlinson C."/>
            <person name="Mitreva M."/>
            <person name="Nelson J."/>
            <person name="Hou S."/>
            <person name="Wollam A."/>
            <person name="Pepin K.H."/>
            <person name="Johnson M."/>
            <person name="Bhonagiri V."/>
            <person name="Nash W.E."/>
            <person name="Warren W."/>
            <person name="Chinwalla A."/>
            <person name="Mardis E.R."/>
            <person name="Wilson R.K."/>
        </authorList>
    </citation>
    <scope>NUCLEOTIDE SEQUENCE [LARGE SCALE GENOMIC DNA]</scope>
    <source>
        <strain evidence="1">ATCC 29256</strain>
    </source>
</reference>
<dbReference type="EMBL" id="ACKO02000015">
    <property type="protein sequence ID" value="EET43799.1"/>
    <property type="molecule type" value="Genomic_DNA"/>
</dbReference>